<proteinExistence type="predicted"/>
<accession>A0A2A6CGP5</accession>
<accession>A0A8R1YDT8</accession>
<feature type="region of interest" description="Disordered" evidence="2">
    <location>
        <begin position="696"/>
        <end position="752"/>
    </location>
</feature>
<dbReference type="Pfam" id="PF13975">
    <property type="entry name" value="gag-asp_proteas"/>
    <property type="match status" value="1"/>
</dbReference>
<feature type="compositionally biased region" description="Polar residues" evidence="2">
    <location>
        <begin position="737"/>
        <end position="752"/>
    </location>
</feature>
<gene>
    <name evidence="3" type="primary">WBGene00099782</name>
</gene>
<dbReference type="PROSITE" id="PS50175">
    <property type="entry name" value="ASP_PROT_RETROV"/>
    <property type="match status" value="1"/>
</dbReference>
<dbReference type="Pfam" id="PF17921">
    <property type="entry name" value="Integrase_H2C2"/>
    <property type="match status" value="1"/>
</dbReference>
<evidence type="ECO:0000256" key="2">
    <source>
        <dbReference type="SAM" id="MobiDB-lite"/>
    </source>
</evidence>
<keyword evidence="1" id="KW-0175">Coiled coil</keyword>
<dbReference type="InterPro" id="IPR041588">
    <property type="entry name" value="Integrase_H2C2"/>
</dbReference>
<feature type="region of interest" description="Disordered" evidence="2">
    <location>
        <begin position="45"/>
        <end position="76"/>
    </location>
</feature>
<reference evidence="4" key="1">
    <citation type="journal article" date="2008" name="Nat. Genet.">
        <title>The Pristionchus pacificus genome provides a unique perspective on nematode lifestyle and parasitism.</title>
        <authorList>
            <person name="Dieterich C."/>
            <person name="Clifton S.W."/>
            <person name="Schuster L.N."/>
            <person name="Chinwalla A."/>
            <person name="Delehaunty K."/>
            <person name="Dinkelacker I."/>
            <person name="Fulton L."/>
            <person name="Fulton R."/>
            <person name="Godfrey J."/>
            <person name="Minx P."/>
            <person name="Mitreva M."/>
            <person name="Roeseler W."/>
            <person name="Tian H."/>
            <person name="Witte H."/>
            <person name="Yang S.P."/>
            <person name="Wilson R.K."/>
            <person name="Sommer R.J."/>
        </authorList>
    </citation>
    <scope>NUCLEOTIDE SEQUENCE [LARGE SCALE GENOMIC DNA]</scope>
    <source>
        <strain evidence="4">PS312</strain>
    </source>
</reference>
<dbReference type="Gene3D" id="1.10.340.70">
    <property type="match status" value="1"/>
</dbReference>
<dbReference type="PROSITE" id="PS00141">
    <property type="entry name" value="ASP_PROTEASE"/>
    <property type="match status" value="1"/>
</dbReference>
<organism evidence="3 4">
    <name type="scientific">Pristionchus pacificus</name>
    <name type="common">Parasitic nematode worm</name>
    <dbReference type="NCBI Taxonomy" id="54126"/>
    <lineage>
        <taxon>Eukaryota</taxon>
        <taxon>Metazoa</taxon>
        <taxon>Ecdysozoa</taxon>
        <taxon>Nematoda</taxon>
        <taxon>Chromadorea</taxon>
        <taxon>Rhabditida</taxon>
        <taxon>Rhabditina</taxon>
        <taxon>Diplogasteromorpha</taxon>
        <taxon>Diplogasteroidea</taxon>
        <taxon>Neodiplogasteridae</taxon>
        <taxon>Pristionchus</taxon>
    </lineage>
</organism>
<dbReference type="CDD" id="cd00303">
    <property type="entry name" value="retropepsin_like"/>
    <property type="match status" value="1"/>
</dbReference>
<reference evidence="3" key="2">
    <citation type="submission" date="2022-06" db="UniProtKB">
        <authorList>
            <consortium name="EnsemblMetazoa"/>
        </authorList>
    </citation>
    <scope>IDENTIFICATION</scope>
    <source>
        <strain evidence="3">PS312</strain>
    </source>
</reference>
<dbReference type="Gene3D" id="2.40.70.10">
    <property type="entry name" value="Acid Proteases"/>
    <property type="match status" value="1"/>
</dbReference>
<dbReference type="AlphaFoldDB" id="A0A2A6CGP5"/>
<dbReference type="InterPro" id="IPR021109">
    <property type="entry name" value="Peptidase_aspartic_dom_sf"/>
</dbReference>
<dbReference type="InterPro" id="IPR001969">
    <property type="entry name" value="Aspartic_peptidase_AS"/>
</dbReference>
<feature type="region of interest" description="Disordered" evidence="2">
    <location>
        <begin position="489"/>
        <end position="511"/>
    </location>
</feature>
<sequence length="1238" mass="137564">MSDDELAKIFDVGDHEATADPLGDQFPCSSSKCADYDDDLMAGDATYPADPVASATGDGEAMKRKPGEATGATGSKRVRIETPPADDGMEVVDQLVAMGSPKEIEGLGVLNLAAASRYFGDAGMEVVVDQLVAMGYCGDAGMEVVVEQLVAMGYDRNKVMYLRMTLGLPDLNQYTSDPLCSSLRLGSTLGCKYGRRDRNRVDMDLDRRDLMDIGDPVVEEQTELASTVEGNAGQVNKVMTRGKVEEIRKNKMSVNERMKTEYALITKAFKDCRDKVKGQTSVRTSGEVTVVNELFKGAIKEADKAWESVVTAVNTALDGNAVNKRESNFLKNVQLESLEQVETEMGENREELRQFRLLLDNELNELAEMKENDRLVDYWKDMNIELQTVREQFKQLKLKIEKGEDDALVLVDSVEMLEKQVAVLEKEKKKLKDINDEQLARLIQAEDSNQGQNRMNNLNGTNSVEHVMSESQKRSENMRRQNEVLQRMRERRACGGHSQSPPDSRASPATEGRHTFTTLTSGAYLLGSFENGDGSTGNSGVGGSGGNNGILGKSFGLMGNALPRLARFSGKKEDWEDFETGFLIRFGGMEASIALSLLKDNLNVEAKDVLRTIPVEEKEKGVKCVLKWLRSRLSNETPFEMIELDKMLRHQKVNGKTVGKVCEELEEWTARLHREEDKKEEARRRQLLILRGGYSSGRGGYNNGSGQKPQQSNGYGNGGARAHSVAAAANSGRPYTNVGTGANSGPLGHNSSVNAIKTESFSRRGTEVQRHENPERSVRDVEDFFFIKRMELVKGKVNGVPVQVLLDTGADVSIISADVVDKIDGAVVEKGASPMIKDASNGVMDIVGRTILEVELEVGNRTQVGFYVLNNGLGKVIIGGKGLDDVGVELKEVRFREKTHSNGDDAIVLRDAQIGPGQLGSKWVKGSEHNTVMLESSVDQVMEGIAVTERIVHIPVFNDTESELKCTKYQPVGVWRVVEGAVEEMHAGQKGKGIVSNNKASELIWKEIREKLGKNRGQELEKSLEQVLLRNEMIQKKSEIAIGRGDASEMTRMPDSTRKLTMADLEIDNGILYVLDRDHERLLYVPRSERKGLIKEHESVLVGHAGGKKMNQMLRKKYVWGAMEKDIAVVLRDCDFTKASYDKKWENNKKYEPVVGDRVYVFKEKGDGKNPKLRIRRLIDRQSPLHWENPCPACEENPRPLSALWRACPKEFASFTCPTLKEYACLRTIIEKFRNITP</sequence>
<feature type="coiled-coil region" evidence="1">
    <location>
        <begin position="338"/>
        <end position="441"/>
    </location>
</feature>
<evidence type="ECO:0000313" key="4">
    <source>
        <dbReference type="Proteomes" id="UP000005239"/>
    </source>
</evidence>
<dbReference type="OrthoDB" id="5849037at2759"/>
<dbReference type="Proteomes" id="UP000005239">
    <property type="component" value="Unassembled WGS sequence"/>
</dbReference>
<evidence type="ECO:0000313" key="3">
    <source>
        <dbReference type="EnsemblMetazoa" id="PPA10228.1"/>
    </source>
</evidence>
<dbReference type="SUPFAM" id="SSF50630">
    <property type="entry name" value="Acid proteases"/>
    <property type="match status" value="1"/>
</dbReference>
<dbReference type="InterPro" id="IPR001995">
    <property type="entry name" value="Peptidase_A2_cat"/>
</dbReference>
<protein>
    <submittedName>
        <fullName evidence="3">Peptidase A2 domain-containing protein</fullName>
    </submittedName>
</protein>
<dbReference type="GO" id="GO:0004190">
    <property type="term" value="F:aspartic-type endopeptidase activity"/>
    <property type="evidence" value="ECO:0007669"/>
    <property type="project" value="InterPro"/>
</dbReference>
<dbReference type="EnsemblMetazoa" id="PPA10228.1">
    <property type="protein sequence ID" value="PPA10228.1"/>
    <property type="gene ID" value="WBGene00099782"/>
</dbReference>
<evidence type="ECO:0000256" key="1">
    <source>
        <dbReference type="SAM" id="Coils"/>
    </source>
</evidence>
<feature type="compositionally biased region" description="Low complexity" evidence="2">
    <location>
        <begin position="720"/>
        <end position="733"/>
    </location>
</feature>
<keyword evidence="4" id="KW-1185">Reference proteome</keyword>
<name>A0A2A6CGP5_PRIPA</name>
<dbReference type="GO" id="GO:0006508">
    <property type="term" value="P:proteolysis"/>
    <property type="evidence" value="ECO:0007669"/>
    <property type="project" value="InterPro"/>
</dbReference>